<keyword evidence="1" id="KW-0378">Hydrolase</keyword>
<accession>A0A8S5R2S7</accession>
<sequence length="334" mass="38708">MCKIIRKDKKDMALASRVKAEKAAEKQKILESMTEEELAKLEYDNSRIFCPICQKRKVPASFRRFRIDENKTKRVLLCNSCCNDIYSEAYQATLNSNVAIWTVCMRAGVPCIAKAWTEAQGRMSNQKRNSGNVSRPWMAYMDAMDKFDKPYRGIWQSDIELSDFIKIRKANESKPKEVNSEFFNYDEQVKFWGCFSSEDFIFLNQSLDSYMSNVPNPDINTVNRYKDLAIAELRLRKANERGDISEIAKCQDILNKQLSLLNLNHFENNTKTKEDLLLEKKINMIEFEKPAECEDLKKYLDMVGFEKDNSDNLRVLQNAIAGTKTYPNIPGIEV</sequence>
<keyword evidence="1" id="KW-0540">Nuclease</keyword>
<dbReference type="EMBL" id="BK015797">
    <property type="protein sequence ID" value="DAE25393.1"/>
    <property type="molecule type" value="Genomic_DNA"/>
</dbReference>
<proteinExistence type="predicted"/>
<evidence type="ECO:0000313" key="1">
    <source>
        <dbReference type="EMBL" id="DAE25393.1"/>
    </source>
</evidence>
<protein>
    <submittedName>
        <fullName evidence="1">Recombination endonuclease VII</fullName>
    </submittedName>
</protein>
<keyword evidence="1" id="KW-0255">Endonuclease</keyword>
<organism evidence="1">
    <name type="scientific">Siphoviridae sp. ct6d71</name>
    <dbReference type="NCBI Taxonomy" id="2826298"/>
    <lineage>
        <taxon>Viruses</taxon>
        <taxon>Duplodnaviria</taxon>
        <taxon>Heunggongvirae</taxon>
        <taxon>Uroviricota</taxon>
        <taxon>Caudoviricetes</taxon>
    </lineage>
</organism>
<dbReference type="GO" id="GO:0004519">
    <property type="term" value="F:endonuclease activity"/>
    <property type="evidence" value="ECO:0007669"/>
    <property type="project" value="UniProtKB-KW"/>
</dbReference>
<reference evidence="1" key="1">
    <citation type="journal article" date="2021" name="Proc. Natl. Acad. Sci. U.S.A.">
        <title>A Catalog of Tens of Thousands of Viruses from Human Metagenomes Reveals Hidden Associations with Chronic Diseases.</title>
        <authorList>
            <person name="Tisza M.J."/>
            <person name="Buck C.B."/>
        </authorList>
    </citation>
    <scope>NUCLEOTIDE SEQUENCE</scope>
    <source>
        <strain evidence="1">Ct6d71</strain>
    </source>
</reference>
<name>A0A8S5R2S7_9CAUD</name>